<keyword evidence="4" id="KW-0812">Transmembrane</keyword>
<dbReference type="PANTHER" id="PTHR10434:SF66">
    <property type="entry name" value="PHOSPHOLIPID_GLYCEROL ACYLTRANSFERASE DOMAIN-CONTAINING PROTEIN"/>
    <property type="match status" value="1"/>
</dbReference>
<reference evidence="7" key="3">
    <citation type="submission" date="2011-05" db="EMBL/GenBank/DDBJ databases">
        <title>Complete sequence of Methylomonas methanica MC09.</title>
        <authorList>
            <consortium name="US DOE Joint Genome Institute"/>
            <person name="Lucas S."/>
            <person name="Han J."/>
            <person name="Lapidus A."/>
            <person name="Cheng J.-F."/>
            <person name="Goodwin L."/>
            <person name="Pitluck S."/>
            <person name="Peters L."/>
            <person name="Mikhailova N."/>
            <person name="Teshima H."/>
            <person name="Han C."/>
            <person name="Tapia R."/>
            <person name="Land M."/>
            <person name="Hauser L."/>
            <person name="Kyrpides N."/>
            <person name="Ivanova N."/>
            <person name="Pagani I."/>
            <person name="Stein L."/>
            <person name="Woyke T."/>
        </authorList>
    </citation>
    <scope>NUCLEOTIDE SEQUENCE [LARGE SCALE GENOMIC DNA]</scope>
    <source>
        <strain evidence="7">MC09</strain>
    </source>
</reference>
<dbReference type="SUPFAM" id="SSF69593">
    <property type="entry name" value="Glycerol-3-phosphate (1)-acyltransferase"/>
    <property type="match status" value="1"/>
</dbReference>
<dbReference type="eggNOG" id="COG0204">
    <property type="taxonomic scope" value="Bacteria"/>
</dbReference>
<evidence type="ECO:0000256" key="4">
    <source>
        <dbReference type="SAM" id="Phobius"/>
    </source>
</evidence>
<dbReference type="CDD" id="cd07989">
    <property type="entry name" value="LPLAT_AGPAT-like"/>
    <property type="match status" value="1"/>
</dbReference>
<evidence type="ECO:0000256" key="3">
    <source>
        <dbReference type="ARBA" id="ARBA00023315"/>
    </source>
</evidence>
<dbReference type="PANTHER" id="PTHR10434">
    <property type="entry name" value="1-ACYL-SN-GLYCEROL-3-PHOSPHATE ACYLTRANSFERASE"/>
    <property type="match status" value="1"/>
</dbReference>
<dbReference type="InterPro" id="IPR002123">
    <property type="entry name" value="Plipid/glycerol_acylTrfase"/>
</dbReference>
<dbReference type="OrthoDB" id="9812274at2"/>
<evidence type="ECO:0000256" key="2">
    <source>
        <dbReference type="ARBA" id="ARBA00022679"/>
    </source>
</evidence>
<evidence type="ECO:0000259" key="5">
    <source>
        <dbReference type="SMART" id="SM00563"/>
    </source>
</evidence>
<keyword evidence="3 6" id="KW-0012">Acyltransferase</keyword>
<gene>
    <name evidence="6" type="ordered locus">Metme_4180</name>
</gene>
<proteinExistence type="predicted"/>
<dbReference type="Pfam" id="PF01553">
    <property type="entry name" value="Acyltransferase"/>
    <property type="match status" value="1"/>
</dbReference>
<keyword evidence="4" id="KW-0472">Membrane</keyword>
<reference evidence="6 7" key="1">
    <citation type="journal article" date="2011" name="J. Bacteriol.">
        <title>Complete Genome Sequence of the Aerobic Marine Methanotroph Methylomonas methanica MC09.</title>
        <authorList>
            <person name="Boden R."/>
            <person name="Cunliffe M."/>
            <person name="Scanlan J."/>
            <person name="Moussard H."/>
            <person name="Kits K.D."/>
            <person name="Klotz M.G."/>
            <person name="Jetten M.S."/>
            <person name="Vuilleumier S."/>
            <person name="Han J."/>
            <person name="Peters L."/>
            <person name="Mikhailova N."/>
            <person name="Teshima H."/>
            <person name="Tapia R."/>
            <person name="Kyrpides N."/>
            <person name="Ivanova N."/>
            <person name="Pagani I."/>
            <person name="Cheng J.F."/>
            <person name="Goodwin L."/>
            <person name="Han C."/>
            <person name="Hauser L."/>
            <person name="Land M.L."/>
            <person name="Lapidus A."/>
            <person name="Lucas S."/>
            <person name="Pitluck S."/>
            <person name="Woyke T."/>
            <person name="Stein L."/>
            <person name="Murrell J.C."/>
        </authorList>
    </citation>
    <scope>NUCLEOTIDE SEQUENCE [LARGE SCALE GENOMIC DNA]</scope>
    <source>
        <strain evidence="6 7">MC09</strain>
    </source>
</reference>
<keyword evidence="2 6" id="KW-0808">Transferase</keyword>
<accession>G0A1B1</accession>
<dbReference type="AlphaFoldDB" id="G0A1B1"/>
<sequence length="259" mass="29476">MAERLNYCWRLFGTGLSFFLFGAVGILIWGLLFPLFEPFLGRSETKTRRSRRLMQGIFRVYMDFMHLIGILNYQVQGRRELLAADGNLVVANHPCLLDIVFLISQIPNATCIVKPALISNPFMRIPIRAMGYIYAEDPELLVTRCAEELNAGSSLIIFPEGTRTTPGKPIKFQRGAAAIALQAEARLLPVTIGCHPTTLTKREKWYQIPEKRFTLSLYVGDHMRLTPVSEHSCRSQMTRQLTRQLEAYFIEQLAQHGKS</sequence>
<dbReference type="KEGG" id="mmt:Metme_4180"/>
<evidence type="ECO:0000313" key="7">
    <source>
        <dbReference type="Proteomes" id="UP000008888"/>
    </source>
</evidence>
<feature type="transmembrane region" description="Helical" evidence="4">
    <location>
        <begin position="12"/>
        <end position="36"/>
    </location>
</feature>
<dbReference type="GO" id="GO:0003841">
    <property type="term" value="F:1-acylglycerol-3-phosphate O-acyltransferase activity"/>
    <property type="evidence" value="ECO:0007669"/>
    <property type="project" value="TreeGrafter"/>
</dbReference>
<comment type="pathway">
    <text evidence="1">Lipid metabolism.</text>
</comment>
<organism evidence="6 7">
    <name type="scientific">Methylomonas methanica (strain DSM 25384 / MC09)</name>
    <dbReference type="NCBI Taxonomy" id="857087"/>
    <lineage>
        <taxon>Bacteria</taxon>
        <taxon>Pseudomonadati</taxon>
        <taxon>Pseudomonadota</taxon>
        <taxon>Gammaproteobacteria</taxon>
        <taxon>Methylococcales</taxon>
        <taxon>Methylococcaceae</taxon>
        <taxon>Methylomonas</taxon>
    </lineage>
</organism>
<dbReference type="STRING" id="857087.Metme_4180"/>
<reference key="2">
    <citation type="submission" date="2011-05" db="EMBL/GenBank/DDBJ databases">
        <title>Complete genome sequence of the aerobic marine methanotroph Methylomonas methanica MC09.</title>
        <authorList>
            <person name="Boden R."/>
            <person name="Cunliffe M."/>
            <person name="Scanlan J."/>
            <person name="Moussard H."/>
            <person name="Kits K.D."/>
            <person name="Klotz M."/>
            <person name="Jetten M."/>
            <person name="Vuilleumier S."/>
            <person name="Han J."/>
            <person name="Peters L."/>
            <person name="Mikhailova N."/>
            <person name="Teshima H."/>
            <person name="Tapia R."/>
            <person name="Kyrpides N."/>
            <person name="Ivanova N."/>
            <person name="Pagani I."/>
            <person name="Cheng J.-F."/>
            <person name="Goodwin L."/>
            <person name="Han C."/>
            <person name="Hauser L."/>
            <person name="Land M."/>
            <person name="Lapidus A."/>
            <person name="Lucas S."/>
            <person name="Pitluck S."/>
            <person name="Woyke T."/>
            <person name="Stein L.Y."/>
            <person name="Murrell C."/>
        </authorList>
    </citation>
    <scope>NUCLEOTIDE SEQUENCE</scope>
    <source>
        <strain>MC09</strain>
    </source>
</reference>
<dbReference type="GO" id="GO:0006654">
    <property type="term" value="P:phosphatidic acid biosynthetic process"/>
    <property type="evidence" value="ECO:0007669"/>
    <property type="project" value="TreeGrafter"/>
</dbReference>
<dbReference type="EMBL" id="CP002738">
    <property type="protein sequence ID" value="AEG02531.1"/>
    <property type="molecule type" value="Genomic_DNA"/>
</dbReference>
<name>G0A1B1_METMM</name>
<evidence type="ECO:0000313" key="6">
    <source>
        <dbReference type="EMBL" id="AEG02531.1"/>
    </source>
</evidence>
<protein>
    <submittedName>
        <fullName evidence="6">Phospholipid/glycerol acyltransferase</fullName>
    </submittedName>
</protein>
<dbReference type="SMART" id="SM00563">
    <property type="entry name" value="PlsC"/>
    <property type="match status" value="1"/>
</dbReference>
<keyword evidence="4" id="KW-1133">Transmembrane helix</keyword>
<dbReference type="Proteomes" id="UP000008888">
    <property type="component" value="Chromosome"/>
</dbReference>
<evidence type="ECO:0000256" key="1">
    <source>
        <dbReference type="ARBA" id="ARBA00005189"/>
    </source>
</evidence>
<dbReference type="HOGENOM" id="CLU_078753_0_0_6"/>
<dbReference type="RefSeq" id="WP_013820746.1">
    <property type="nucleotide sequence ID" value="NC_015572.1"/>
</dbReference>
<feature type="domain" description="Phospholipid/glycerol acyltransferase" evidence="5">
    <location>
        <begin position="87"/>
        <end position="195"/>
    </location>
</feature>
<keyword evidence="7" id="KW-1185">Reference proteome</keyword>